<dbReference type="PANTHER" id="PTHR42057:SF2">
    <property type="entry name" value="F-BOX DOMAIN PROTEIN (AFU_ORTHOLOGUE AFUA_4G00200)-RELATED"/>
    <property type="match status" value="1"/>
</dbReference>
<comment type="caution">
    <text evidence="3">The sequence shown here is derived from an EMBL/GenBank/DDBJ whole genome shotgun (WGS) entry which is preliminary data.</text>
</comment>
<feature type="compositionally biased region" description="Acidic residues" evidence="1">
    <location>
        <begin position="136"/>
        <end position="154"/>
    </location>
</feature>
<evidence type="ECO:0000313" key="4">
    <source>
        <dbReference type="Proteomes" id="UP001521785"/>
    </source>
</evidence>
<feature type="compositionally biased region" description="Basic and acidic residues" evidence="1">
    <location>
        <begin position="162"/>
        <end position="177"/>
    </location>
</feature>
<dbReference type="PANTHER" id="PTHR42057">
    <property type="entry name" value="F-BOX DOMAIN PROTEIN (AFU_ORTHOLOGUE AFUA_4G00200)"/>
    <property type="match status" value="1"/>
</dbReference>
<name>A0ABR3RVZ5_9PLEO</name>
<feature type="region of interest" description="Disordered" evidence="1">
    <location>
        <begin position="102"/>
        <end position="198"/>
    </location>
</feature>
<evidence type="ECO:0000259" key="2">
    <source>
        <dbReference type="PROSITE" id="PS50181"/>
    </source>
</evidence>
<dbReference type="InterPro" id="IPR036047">
    <property type="entry name" value="F-box-like_dom_sf"/>
</dbReference>
<dbReference type="InterPro" id="IPR001810">
    <property type="entry name" value="F-box_dom"/>
</dbReference>
<evidence type="ECO:0000256" key="1">
    <source>
        <dbReference type="SAM" id="MobiDB-lite"/>
    </source>
</evidence>
<proteinExistence type="predicted"/>
<protein>
    <recommendedName>
        <fullName evidence="2">F-box domain-containing protein</fullName>
    </recommendedName>
</protein>
<evidence type="ECO:0000313" key="3">
    <source>
        <dbReference type="EMBL" id="KAL1608279.1"/>
    </source>
</evidence>
<dbReference type="PROSITE" id="PS50181">
    <property type="entry name" value="FBOX"/>
    <property type="match status" value="1"/>
</dbReference>
<accession>A0ABR3RVZ5</accession>
<feature type="compositionally biased region" description="Basic and acidic residues" evidence="1">
    <location>
        <begin position="118"/>
        <end position="131"/>
    </location>
</feature>
<feature type="domain" description="F-box" evidence="2">
    <location>
        <begin position="1"/>
        <end position="46"/>
    </location>
</feature>
<dbReference type="Proteomes" id="UP001521785">
    <property type="component" value="Unassembled WGS sequence"/>
</dbReference>
<sequence>MANLEALPNELLARITSFSDRKSLAQFRLTSKRLEDIAVAKLFERVTLYAHWAKESDDEEEEKADCEHHRGLRDLGGYISEYNQGADSDDFDRIDPVKRTHQAIEQDDADDFTAGSDLEQKDQRNVVERSNRAMQQDEEDEFVAGSDLDEDDLPENGLDGDLQLRPHLRDEGHRQEQATEETELITGRTNRPSLRPDPFSGRLCDFQLYEEQRRQKWEASRPQWARDDFPGPPDYNAIMFRNIIEDDRLKRYVKEVQVYTCETHCVRGKITLKDHHPKIGADLYLDSWPKPDFHPVYKECIKRLVEFPSLCILTVHFDRHGANLDDDDIFQDASFQYKWLEHIVDSTGNNISNIAVRHYENPQDEEGGREHTPHFLHKVATASSLRLSVKHEEAHPDSGTTYRGGRIHAFWETFPAQFLRPASNTLTILILYSDLPLGWFPKLDLRAVHLPRLSSLTLGHHILHHDYQVNWIISHRDTLRELILDRCSVLYQIGCSIHDWLDDDGYPRNADPFGEYGYSADPDDERELLFKSNDVRWHTVFSRFESSLIKLREFRFGSSTQWDFNTTSRHFRAGAVSHMPIMPWEDEHNIKSGLFEERYVIWDDWQNEYRSKWFEKDSRGRNKFGDGWRDEWLARLEQYPECGNEDKDALQALLRAVKGR</sequence>
<dbReference type="CDD" id="cd09917">
    <property type="entry name" value="F-box_SF"/>
    <property type="match status" value="1"/>
</dbReference>
<dbReference type="SUPFAM" id="SSF81383">
    <property type="entry name" value="F-box domain"/>
    <property type="match status" value="1"/>
</dbReference>
<gene>
    <name evidence="3" type="ORF">SLS60_003218</name>
</gene>
<organism evidence="3 4">
    <name type="scientific">Paraconiothyrium brasiliense</name>
    <dbReference type="NCBI Taxonomy" id="300254"/>
    <lineage>
        <taxon>Eukaryota</taxon>
        <taxon>Fungi</taxon>
        <taxon>Dikarya</taxon>
        <taxon>Ascomycota</taxon>
        <taxon>Pezizomycotina</taxon>
        <taxon>Dothideomycetes</taxon>
        <taxon>Pleosporomycetidae</taxon>
        <taxon>Pleosporales</taxon>
        <taxon>Massarineae</taxon>
        <taxon>Didymosphaeriaceae</taxon>
        <taxon>Paraconiothyrium</taxon>
    </lineage>
</organism>
<keyword evidence="4" id="KW-1185">Reference proteome</keyword>
<reference evidence="3 4" key="1">
    <citation type="submission" date="2024-02" db="EMBL/GenBank/DDBJ databases">
        <title>De novo assembly and annotation of 12 fungi associated with fruit tree decline syndrome in Ontario, Canada.</title>
        <authorList>
            <person name="Sulman M."/>
            <person name="Ellouze W."/>
            <person name="Ilyukhin E."/>
        </authorList>
    </citation>
    <scope>NUCLEOTIDE SEQUENCE [LARGE SCALE GENOMIC DNA]</scope>
    <source>
        <strain evidence="3 4">M42-189</strain>
    </source>
</reference>
<dbReference type="EMBL" id="JAKJXO020000003">
    <property type="protein sequence ID" value="KAL1608279.1"/>
    <property type="molecule type" value="Genomic_DNA"/>
</dbReference>
<dbReference type="Pfam" id="PF12937">
    <property type="entry name" value="F-box-like"/>
    <property type="match status" value="1"/>
</dbReference>